<feature type="non-terminal residue" evidence="1">
    <location>
        <position position="1"/>
    </location>
</feature>
<sequence length="54" mass="5982">GHVNLESARQELGIGATPLSNRKHVGVRGTLVAFQPYLRHCTMVGESPQNRLWV</sequence>
<accession>E9CQE3</accession>
<protein>
    <submittedName>
        <fullName evidence="1">Uncharacterized protein</fullName>
    </submittedName>
</protein>
<reference evidence="2" key="1">
    <citation type="journal article" date="2011" name="Genome Biol. Evol.">
        <title>Massive genomic decay in Serratia symbiotica, a recently evolved symbiont of aphids.</title>
        <authorList>
            <person name="Burke G.R."/>
            <person name="Moran N.A."/>
        </authorList>
    </citation>
    <scope>NUCLEOTIDE SEQUENCE [LARGE SCALE GENOMIC DNA]</scope>
    <source>
        <strain evidence="2">Tucson</strain>
    </source>
</reference>
<proteinExistence type="predicted"/>
<keyword evidence="2" id="KW-1185">Reference proteome</keyword>
<name>E9CQE3_9GAMM</name>
<dbReference type="HOGENOM" id="CLU_3037347_0_0_6"/>
<evidence type="ECO:0000313" key="2">
    <source>
        <dbReference type="Proteomes" id="UP000013568"/>
    </source>
</evidence>
<dbReference type="Proteomes" id="UP000013568">
    <property type="component" value="Unassembled WGS sequence"/>
</dbReference>
<dbReference type="EMBL" id="GL636246">
    <property type="protein sequence ID" value="EFW11227.1"/>
    <property type="molecule type" value="Genomic_DNA"/>
</dbReference>
<evidence type="ECO:0000313" key="1">
    <source>
        <dbReference type="EMBL" id="EFW11227.1"/>
    </source>
</evidence>
<gene>
    <name evidence="1" type="ORF">SSYM_0108</name>
</gene>
<dbReference type="AlphaFoldDB" id="E9CQE3"/>
<organism evidence="1 2">
    <name type="scientific">Serratia symbiotica str. Tucson</name>
    <dbReference type="NCBI Taxonomy" id="914128"/>
    <lineage>
        <taxon>Bacteria</taxon>
        <taxon>Pseudomonadati</taxon>
        <taxon>Pseudomonadota</taxon>
        <taxon>Gammaproteobacteria</taxon>
        <taxon>Enterobacterales</taxon>
        <taxon>Yersiniaceae</taxon>
        <taxon>Serratia</taxon>
        <taxon>Serratia symbiotica</taxon>
    </lineage>
</organism>